<name>A0A836CG08_9STRA</name>
<dbReference type="Proteomes" id="UP000664859">
    <property type="component" value="Unassembled WGS sequence"/>
</dbReference>
<feature type="compositionally biased region" description="Polar residues" evidence="1">
    <location>
        <begin position="378"/>
        <end position="388"/>
    </location>
</feature>
<feature type="signal peptide" evidence="2">
    <location>
        <begin position="1"/>
        <end position="19"/>
    </location>
</feature>
<evidence type="ECO:0000313" key="4">
    <source>
        <dbReference type="Proteomes" id="UP000664859"/>
    </source>
</evidence>
<sequence>MLLLCSRCVLLLLITCLLAYLPADEAKGRDSKSKKGREDVSAGSSKRPSIEALGKALRVVLGPELGILEGEWNKTRTDLQQGLDGVEAGVRGELERAKRQAEQQTRLWKQSADAQVQQLLNQWLSDDGLKTTFSAYNYWRGVAEGARLKRLCKDLGLSDAIAARAAAALNAKIPPKALTAMAVATNVTAEIVADTVEAPRNAGASAAEVMAELIEWAEDVDAALNSMVATKAMDALVPKEYRAVAHHMVAMRAAPRLLLASAAALLHGFDVREDLLLHALVAAYTFEQATQGMAVAVLAALDEVVGDGSSDATHDKRHWQDGGLQGLLEACTAGESQPSCQEIGESAFDFFQDLAVKTRPKGTPDAGSEDDTPKGMSKGTSKDTSMATSIPALGAAAAAAPPQPRRRFPGPRRRGNAPPKSPLVAVIRRNEHLTPAARVALNMARVMRAQGRARRKEARARARGMYQWGGMFAMPPPDEEGSSGRNGARLSEVDAGKGGGEGEGEGGARDKRYWLRLGRRAYRECHVEMEEGDALSGDAGGDGALTQSGD</sequence>
<gene>
    <name evidence="3" type="ORF">JKP88DRAFT_348904</name>
</gene>
<comment type="caution">
    <text evidence="3">The sequence shown here is derived from an EMBL/GenBank/DDBJ whole genome shotgun (WGS) entry which is preliminary data.</text>
</comment>
<evidence type="ECO:0000313" key="3">
    <source>
        <dbReference type="EMBL" id="KAG5182471.1"/>
    </source>
</evidence>
<feature type="region of interest" description="Disordered" evidence="1">
    <location>
        <begin position="530"/>
        <end position="550"/>
    </location>
</feature>
<reference evidence="3" key="1">
    <citation type="submission" date="2021-02" db="EMBL/GenBank/DDBJ databases">
        <title>First Annotated Genome of the Yellow-green Alga Tribonema minus.</title>
        <authorList>
            <person name="Mahan K.M."/>
        </authorList>
    </citation>
    <scope>NUCLEOTIDE SEQUENCE</scope>
    <source>
        <strain evidence="3">UTEX B ZZ1240</strain>
    </source>
</reference>
<evidence type="ECO:0000256" key="1">
    <source>
        <dbReference type="SAM" id="MobiDB-lite"/>
    </source>
</evidence>
<feature type="compositionally biased region" description="Basic and acidic residues" evidence="1">
    <location>
        <begin position="27"/>
        <end position="40"/>
    </location>
</feature>
<feature type="compositionally biased region" description="Low complexity" evidence="1">
    <location>
        <begin position="391"/>
        <end position="400"/>
    </location>
</feature>
<keyword evidence="4" id="KW-1185">Reference proteome</keyword>
<feature type="chain" id="PRO_5032548358" evidence="2">
    <location>
        <begin position="20"/>
        <end position="550"/>
    </location>
</feature>
<organism evidence="3 4">
    <name type="scientific">Tribonema minus</name>
    <dbReference type="NCBI Taxonomy" id="303371"/>
    <lineage>
        <taxon>Eukaryota</taxon>
        <taxon>Sar</taxon>
        <taxon>Stramenopiles</taxon>
        <taxon>Ochrophyta</taxon>
        <taxon>PX clade</taxon>
        <taxon>Xanthophyceae</taxon>
        <taxon>Tribonematales</taxon>
        <taxon>Tribonemataceae</taxon>
        <taxon>Tribonema</taxon>
    </lineage>
</organism>
<accession>A0A836CG08</accession>
<protein>
    <submittedName>
        <fullName evidence="3">Uncharacterized protein</fullName>
    </submittedName>
</protein>
<dbReference type="AlphaFoldDB" id="A0A836CG08"/>
<feature type="region of interest" description="Disordered" evidence="1">
    <location>
        <begin position="27"/>
        <end position="47"/>
    </location>
</feature>
<feature type="region of interest" description="Disordered" evidence="1">
    <location>
        <begin position="358"/>
        <end position="423"/>
    </location>
</feature>
<evidence type="ECO:0000256" key="2">
    <source>
        <dbReference type="SAM" id="SignalP"/>
    </source>
</evidence>
<keyword evidence="2" id="KW-0732">Signal</keyword>
<feature type="region of interest" description="Disordered" evidence="1">
    <location>
        <begin position="477"/>
        <end position="509"/>
    </location>
</feature>
<dbReference type="EMBL" id="JAFCMP010000246">
    <property type="protein sequence ID" value="KAG5182471.1"/>
    <property type="molecule type" value="Genomic_DNA"/>
</dbReference>
<proteinExistence type="predicted"/>
<feature type="compositionally biased region" description="Basic residues" evidence="1">
    <location>
        <begin position="404"/>
        <end position="415"/>
    </location>
</feature>